<proteinExistence type="predicted"/>
<keyword evidence="2" id="KW-1185">Reference proteome</keyword>
<name>G5SWD0_9BACT</name>
<reference evidence="1 2" key="1">
    <citation type="submission" date="2011-03" db="EMBL/GenBank/DDBJ databases">
        <authorList>
            <person name="Weinstock G."/>
            <person name="Sodergren E."/>
            <person name="Clifton S."/>
            <person name="Fulton L."/>
            <person name="Fulton B."/>
            <person name="Courtney L."/>
            <person name="Fronick C."/>
            <person name="Harrison M."/>
            <person name="Strong C."/>
            <person name="Farmer C."/>
            <person name="Delahaunty K."/>
            <person name="Markovic C."/>
            <person name="Hall O."/>
            <person name="Minx P."/>
            <person name="Tomlinson C."/>
            <person name="Mitreva M."/>
            <person name="Hou S."/>
            <person name="Chen J."/>
            <person name="Wollam A."/>
            <person name="Pepin K.H."/>
            <person name="Johnson M."/>
            <person name="Bhonagiri V."/>
            <person name="Zhang X."/>
            <person name="Suruliraj S."/>
            <person name="Warren W."/>
            <person name="Chinwalla A."/>
            <person name="Mardis E.R."/>
            <person name="Wilson R.K."/>
        </authorList>
    </citation>
    <scope>NUCLEOTIDE SEQUENCE [LARGE SCALE GENOMIC DNA]</scope>
    <source>
        <strain evidence="1 2">YIT 11840</strain>
    </source>
</reference>
<dbReference type="AlphaFoldDB" id="G5SWD0"/>
<protein>
    <submittedName>
        <fullName evidence="1">Uncharacterized protein</fullName>
    </submittedName>
</protein>
<accession>G5SWD0</accession>
<evidence type="ECO:0000313" key="2">
    <source>
        <dbReference type="Proteomes" id="UP000003598"/>
    </source>
</evidence>
<comment type="caution">
    <text evidence="1">The sequence shown here is derived from an EMBL/GenBank/DDBJ whole genome shotgun (WGS) entry which is preliminary data.</text>
</comment>
<dbReference type="Proteomes" id="UP000003598">
    <property type="component" value="Unassembled WGS sequence"/>
</dbReference>
<evidence type="ECO:0000313" key="1">
    <source>
        <dbReference type="EMBL" id="EHG98595.1"/>
    </source>
</evidence>
<dbReference type="HOGENOM" id="CLU_195282_0_0_10"/>
<sequence>MTWEDIACGCSFGYIGKFDKKGLHESDLSSCGKRKIVCRRMKNQSQANDFSFGAYFYAVFKSLKKRNIEKWRGFFLSRKNL</sequence>
<organism evidence="1 2">
    <name type="scientific">Paraprevotella clara YIT 11840</name>
    <dbReference type="NCBI Taxonomy" id="762968"/>
    <lineage>
        <taxon>Bacteria</taxon>
        <taxon>Pseudomonadati</taxon>
        <taxon>Bacteroidota</taxon>
        <taxon>Bacteroidia</taxon>
        <taxon>Bacteroidales</taxon>
        <taxon>Prevotellaceae</taxon>
        <taxon>Paraprevotella</taxon>
    </lineage>
</organism>
<gene>
    <name evidence="1" type="ORF">HMPREF9441_03703</name>
</gene>
<dbReference type="EMBL" id="AFFY01000074">
    <property type="protein sequence ID" value="EHG98595.1"/>
    <property type="molecule type" value="Genomic_DNA"/>
</dbReference>